<dbReference type="AlphaFoldDB" id="A0A644W268"/>
<dbReference type="CDD" id="cd00851">
    <property type="entry name" value="MTH1175"/>
    <property type="match status" value="1"/>
</dbReference>
<dbReference type="Pfam" id="PF02579">
    <property type="entry name" value="Nitro_FeMo-Co"/>
    <property type="match status" value="1"/>
</dbReference>
<gene>
    <name evidence="2" type="ORF">SDC9_44010</name>
</gene>
<comment type="caution">
    <text evidence="2">The sequence shown here is derived from an EMBL/GenBank/DDBJ whole genome shotgun (WGS) entry which is preliminary data.</text>
</comment>
<reference evidence="2" key="1">
    <citation type="submission" date="2019-08" db="EMBL/GenBank/DDBJ databases">
        <authorList>
            <person name="Kucharzyk K."/>
            <person name="Murdoch R.W."/>
            <person name="Higgins S."/>
            <person name="Loffler F."/>
        </authorList>
    </citation>
    <scope>NUCLEOTIDE SEQUENCE</scope>
</reference>
<evidence type="ECO:0000259" key="1">
    <source>
        <dbReference type="Pfam" id="PF02579"/>
    </source>
</evidence>
<sequence>MKITIPMNEQKLESGVCPSFGRAPYFLLYDTNTNESKWTANNAAESSGGAGIAAAQLLADSGANTLITPRCGENAEKVLNGANIKVYRSVDRTAKENIDALIEGKLQLLSEFHAGFHGHGG</sequence>
<feature type="domain" description="Dinitrogenase iron-molybdenum cofactor biosynthesis" evidence="1">
    <location>
        <begin position="13"/>
        <end position="102"/>
    </location>
</feature>
<dbReference type="PANTHER" id="PTHR42983">
    <property type="entry name" value="DINITROGENASE IRON-MOLYBDENUM COFACTOR PROTEIN-RELATED"/>
    <property type="match status" value="1"/>
</dbReference>
<dbReference type="SUPFAM" id="SSF53146">
    <property type="entry name" value="Nitrogenase accessory factor-like"/>
    <property type="match status" value="1"/>
</dbReference>
<name>A0A644W268_9ZZZZ</name>
<organism evidence="2">
    <name type="scientific">bioreactor metagenome</name>
    <dbReference type="NCBI Taxonomy" id="1076179"/>
    <lineage>
        <taxon>unclassified sequences</taxon>
        <taxon>metagenomes</taxon>
        <taxon>ecological metagenomes</taxon>
    </lineage>
</organism>
<dbReference type="InterPro" id="IPR003731">
    <property type="entry name" value="Di-Nase_FeMo-co_biosynth"/>
</dbReference>
<dbReference type="PANTHER" id="PTHR42983:SF1">
    <property type="entry name" value="IRON-MOLYBDENUM PROTEIN"/>
    <property type="match status" value="1"/>
</dbReference>
<dbReference type="Gene3D" id="3.30.420.130">
    <property type="entry name" value="Dinitrogenase iron-molybdenum cofactor biosynthesis domain"/>
    <property type="match status" value="1"/>
</dbReference>
<proteinExistence type="predicted"/>
<protein>
    <recommendedName>
        <fullName evidence="1">Dinitrogenase iron-molybdenum cofactor biosynthesis domain-containing protein</fullName>
    </recommendedName>
</protein>
<accession>A0A644W268</accession>
<dbReference type="InterPro" id="IPR033913">
    <property type="entry name" value="MTH1175_dom"/>
</dbReference>
<dbReference type="EMBL" id="VSSQ01000575">
    <property type="protein sequence ID" value="MPL97815.1"/>
    <property type="molecule type" value="Genomic_DNA"/>
</dbReference>
<evidence type="ECO:0000313" key="2">
    <source>
        <dbReference type="EMBL" id="MPL97815.1"/>
    </source>
</evidence>
<dbReference type="InterPro" id="IPR036105">
    <property type="entry name" value="DiNase_FeMo-co_biosyn_sf"/>
</dbReference>